<dbReference type="EMBL" id="MT142359">
    <property type="protein sequence ID" value="QJA78909.1"/>
    <property type="molecule type" value="Genomic_DNA"/>
</dbReference>
<name>A0A6M3KAM6_9ZZZZ</name>
<dbReference type="EMBL" id="MT142871">
    <property type="protein sequence ID" value="QJA89829.1"/>
    <property type="molecule type" value="Genomic_DNA"/>
</dbReference>
<organism evidence="1">
    <name type="scientific">viral metagenome</name>
    <dbReference type="NCBI Taxonomy" id="1070528"/>
    <lineage>
        <taxon>unclassified sequences</taxon>
        <taxon>metagenomes</taxon>
        <taxon>organismal metagenomes</taxon>
    </lineage>
</organism>
<reference evidence="1" key="1">
    <citation type="submission" date="2020-03" db="EMBL/GenBank/DDBJ databases">
        <title>The deep terrestrial virosphere.</title>
        <authorList>
            <person name="Holmfeldt K."/>
            <person name="Nilsson E."/>
            <person name="Simone D."/>
            <person name="Lopez-Fernandez M."/>
            <person name="Wu X."/>
            <person name="de Brujin I."/>
            <person name="Lundin D."/>
            <person name="Andersson A."/>
            <person name="Bertilsson S."/>
            <person name="Dopson M."/>
        </authorList>
    </citation>
    <scope>NUCLEOTIDE SEQUENCE</scope>
    <source>
        <strain evidence="1">MM415A00968</strain>
        <strain evidence="2">MM415B02492</strain>
    </source>
</reference>
<evidence type="ECO:0000313" key="1">
    <source>
        <dbReference type="EMBL" id="QJA78909.1"/>
    </source>
</evidence>
<dbReference type="AlphaFoldDB" id="A0A6M3KAM6"/>
<accession>A0A6M3KAM6</accession>
<evidence type="ECO:0000313" key="2">
    <source>
        <dbReference type="EMBL" id="QJA89829.1"/>
    </source>
</evidence>
<proteinExistence type="predicted"/>
<gene>
    <name evidence="1" type="ORF">MM415A00968_0013</name>
    <name evidence="2" type="ORF">MM415B02492_0022</name>
</gene>
<protein>
    <submittedName>
        <fullName evidence="1">Uncharacterized protein</fullName>
    </submittedName>
</protein>
<sequence length="90" mass="10515">MGLRWNYRKDRDIKMSGLLVDVALDLGYLTRSKEYKNCFVDNYVVLTRAQVTNIVNTMLTHNDFDLIDMGKYNVLQDWLADTDEESITFA</sequence>